<evidence type="ECO:0000313" key="1">
    <source>
        <dbReference type="EMBL" id="MYD91169.1"/>
    </source>
</evidence>
<dbReference type="AlphaFoldDB" id="A0A6B1DTX2"/>
<reference evidence="1" key="1">
    <citation type="submission" date="2019-09" db="EMBL/GenBank/DDBJ databases">
        <title>Characterisation of the sponge microbiome using genome-centric metagenomics.</title>
        <authorList>
            <person name="Engelberts J.P."/>
            <person name="Robbins S.J."/>
            <person name="De Goeij J.M."/>
            <person name="Aranda M."/>
            <person name="Bell S.C."/>
            <person name="Webster N.S."/>
        </authorList>
    </citation>
    <scope>NUCLEOTIDE SEQUENCE</scope>
    <source>
        <strain evidence="1">SB0662_bin_9</strain>
    </source>
</reference>
<name>A0A6B1DTX2_9CHLR</name>
<accession>A0A6B1DTX2</accession>
<comment type="caution">
    <text evidence="1">The sequence shown here is derived from an EMBL/GenBank/DDBJ whole genome shotgun (WGS) entry which is preliminary data.</text>
</comment>
<dbReference type="EMBL" id="VXPY01000089">
    <property type="protein sequence ID" value="MYD91169.1"/>
    <property type="molecule type" value="Genomic_DNA"/>
</dbReference>
<sequence length="83" mass="9259">MLKGGRKFKVLRASLVLQQAKIRTLAVTRNLDWAADQYGEAIDNVDARTMARGHLLLEEVLLTLDRILTRICGGGMRITLVLP</sequence>
<gene>
    <name evidence="1" type="ORF">F4Y08_12665</name>
</gene>
<organism evidence="1">
    <name type="scientific">Caldilineaceae bacterium SB0662_bin_9</name>
    <dbReference type="NCBI Taxonomy" id="2605258"/>
    <lineage>
        <taxon>Bacteria</taxon>
        <taxon>Bacillati</taxon>
        <taxon>Chloroflexota</taxon>
        <taxon>Caldilineae</taxon>
        <taxon>Caldilineales</taxon>
        <taxon>Caldilineaceae</taxon>
    </lineage>
</organism>
<protein>
    <submittedName>
        <fullName evidence="1">Uncharacterized protein</fullName>
    </submittedName>
</protein>
<proteinExistence type="predicted"/>